<evidence type="ECO:0000313" key="3">
    <source>
        <dbReference type="Proteomes" id="UP001519363"/>
    </source>
</evidence>
<name>A0ABS5AIZ7_9PSEU</name>
<keyword evidence="3" id="KW-1185">Reference proteome</keyword>
<organism evidence="2 3">
    <name type="scientific">Crossiella equi</name>
    <dbReference type="NCBI Taxonomy" id="130796"/>
    <lineage>
        <taxon>Bacteria</taxon>
        <taxon>Bacillati</taxon>
        <taxon>Actinomycetota</taxon>
        <taxon>Actinomycetes</taxon>
        <taxon>Pseudonocardiales</taxon>
        <taxon>Pseudonocardiaceae</taxon>
        <taxon>Crossiella</taxon>
    </lineage>
</organism>
<gene>
    <name evidence="2" type="ORF">JOF53_005422</name>
</gene>
<dbReference type="Gene3D" id="3.40.190.10">
    <property type="entry name" value="Periplasmic binding protein-like II"/>
    <property type="match status" value="2"/>
</dbReference>
<dbReference type="RefSeq" id="WP_086784576.1">
    <property type="nucleotide sequence ID" value="NZ_JAGIOO010000001.1"/>
</dbReference>
<evidence type="ECO:0000313" key="2">
    <source>
        <dbReference type="EMBL" id="MBP2476550.1"/>
    </source>
</evidence>
<dbReference type="Proteomes" id="UP001519363">
    <property type="component" value="Unassembled WGS sequence"/>
</dbReference>
<protein>
    <submittedName>
        <fullName evidence="2">Alpha-glucoside transport system substrate-binding protein</fullName>
    </submittedName>
</protein>
<keyword evidence="1" id="KW-0732">Signal</keyword>
<dbReference type="SUPFAM" id="SSF53850">
    <property type="entry name" value="Periplasmic binding protein-like II"/>
    <property type="match status" value="1"/>
</dbReference>
<feature type="chain" id="PRO_5045600113" evidence="1">
    <location>
        <begin position="23"/>
        <end position="398"/>
    </location>
</feature>
<evidence type="ECO:0000256" key="1">
    <source>
        <dbReference type="SAM" id="SignalP"/>
    </source>
</evidence>
<proteinExistence type="predicted"/>
<dbReference type="EMBL" id="JAGIOO010000001">
    <property type="protein sequence ID" value="MBP2476550.1"/>
    <property type="molecule type" value="Genomic_DNA"/>
</dbReference>
<accession>A0ABS5AIZ7</accession>
<reference evidence="2 3" key="1">
    <citation type="submission" date="2021-03" db="EMBL/GenBank/DDBJ databases">
        <title>Sequencing the genomes of 1000 actinobacteria strains.</title>
        <authorList>
            <person name="Klenk H.-P."/>
        </authorList>
    </citation>
    <scope>NUCLEOTIDE SEQUENCE [LARGE SCALE GENOMIC DNA]</scope>
    <source>
        <strain evidence="2 3">DSM 44580</strain>
    </source>
</reference>
<feature type="signal peptide" evidence="1">
    <location>
        <begin position="1"/>
        <end position="22"/>
    </location>
</feature>
<sequence>MRRLAALAAVGLLLAAVPACTAAAEPEITVLASWTGEEEAAFMKVVKGFTDTTGLRVRYRGTRALGQVLAAEVKTGRPPDIAVLPGLGDLMPYVRDGKARQLGADVDESQRQDARSQWPQLQRGGRNQLYAIQVKADPKGLVWFNPRRGTPPDTAEGLLAGGGWCLGLGSAATSGWPGTDWIETLLLQRYGPELYQRWVAGGLPWTDDRVRQAWLDYGRVVPATVPATLLTDFADAGAPMFDPRPGCSREHQGGFIALAYRGREYERDYDFRPFPPFPGAPQASLVSADLAALFTDNGHARALLRHLAANPVPQPGTEALATRLTGRANSEQPMCFDASDLMPVELRTVFYRAVLEFTANQAGLPELLARLENVRLDLVQPSADQTQWVTVSCGKGRA</sequence>
<comment type="caution">
    <text evidence="2">The sequence shown here is derived from an EMBL/GenBank/DDBJ whole genome shotgun (WGS) entry which is preliminary data.</text>
</comment>